<evidence type="ECO:0000313" key="3">
    <source>
        <dbReference type="Proteomes" id="UP000799302"/>
    </source>
</evidence>
<dbReference type="PANTHER" id="PTHR36182:SF1">
    <property type="entry name" value="PROTEIN, PUTATIVE (AFU_ORTHOLOGUE AFUA_6G10930)-RELATED"/>
    <property type="match status" value="1"/>
</dbReference>
<dbReference type="Proteomes" id="UP000799302">
    <property type="component" value="Unassembled WGS sequence"/>
</dbReference>
<reference evidence="2" key="1">
    <citation type="journal article" date="2020" name="Stud. Mycol.">
        <title>101 Dothideomycetes genomes: a test case for predicting lifestyles and emergence of pathogens.</title>
        <authorList>
            <person name="Haridas S."/>
            <person name="Albert R."/>
            <person name="Binder M."/>
            <person name="Bloem J."/>
            <person name="Labutti K."/>
            <person name="Salamov A."/>
            <person name="Andreopoulos B."/>
            <person name="Baker S."/>
            <person name="Barry K."/>
            <person name="Bills G."/>
            <person name="Bluhm B."/>
            <person name="Cannon C."/>
            <person name="Castanera R."/>
            <person name="Culley D."/>
            <person name="Daum C."/>
            <person name="Ezra D."/>
            <person name="Gonzalez J."/>
            <person name="Henrissat B."/>
            <person name="Kuo A."/>
            <person name="Liang C."/>
            <person name="Lipzen A."/>
            <person name="Lutzoni F."/>
            <person name="Magnuson J."/>
            <person name="Mondo S."/>
            <person name="Nolan M."/>
            <person name="Ohm R."/>
            <person name="Pangilinan J."/>
            <person name="Park H.-J."/>
            <person name="Ramirez L."/>
            <person name="Alfaro M."/>
            <person name="Sun H."/>
            <person name="Tritt A."/>
            <person name="Yoshinaga Y."/>
            <person name="Zwiers L.-H."/>
            <person name="Turgeon B."/>
            <person name="Goodwin S."/>
            <person name="Spatafora J."/>
            <person name="Crous P."/>
            <person name="Grigoriev I."/>
        </authorList>
    </citation>
    <scope>NUCLEOTIDE SEQUENCE</scope>
    <source>
        <strain evidence="2">CBS 115976</strain>
    </source>
</reference>
<keyword evidence="3" id="KW-1185">Reference proteome</keyword>
<feature type="signal peptide" evidence="1">
    <location>
        <begin position="1"/>
        <end position="17"/>
    </location>
</feature>
<name>A0A6A6U2C8_9PEZI</name>
<evidence type="ECO:0008006" key="4">
    <source>
        <dbReference type="Google" id="ProtNLM"/>
    </source>
</evidence>
<protein>
    <recommendedName>
        <fullName evidence="4">Lytic polysaccharide monooxygenase</fullName>
    </recommendedName>
</protein>
<gene>
    <name evidence="2" type="ORF">BT63DRAFT_434210</name>
</gene>
<feature type="chain" id="PRO_5025635732" description="Lytic polysaccharide monooxygenase" evidence="1">
    <location>
        <begin position="18"/>
        <end position="256"/>
    </location>
</feature>
<dbReference type="PANTHER" id="PTHR36182">
    <property type="entry name" value="PROTEIN, PUTATIVE (AFU_ORTHOLOGUE AFUA_6G10930)-RELATED"/>
    <property type="match status" value="1"/>
</dbReference>
<dbReference type="EMBL" id="MU004240">
    <property type="protein sequence ID" value="KAF2665288.1"/>
    <property type="molecule type" value="Genomic_DNA"/>
</dbReference>
<dbReference type="AlphaFoldDB" id="A0A6A6U2C8"/>
<dbReference type="Gene3D" id="2.70.50.70">
    <property type="match status" value="1"/>
</dbReference>
<accession>A0A6A6U2C8</accession>
<organism evidence="2 3">
    <name type="scientific">Microthyrium microscopicum</name>
    <dbReference type="NCBI Taxonomy" id="703497"/>
    <lineage>
        <taxon>Eukaryota</taxon>
        <taxon>Fungi</taxon>
        <taxon>Dikarya</taxon>
        <taxon>Ascomycota</taxon>
        <taxon>Pezizomycotina</taxon>
        <taxon>Dothideomycetes</taxon>
        <taxon>Dothideomycetes incertae sedis</taxon>
        <taxon>Microthyriales</taxon>
        <taxon>Microthyriaceae</taxon>
        <taxon>Microthyrium</taxon>
    </lineage>
</organism>
<dbReference type="OrthoDB" id="2342176at2759"/>
<evidence type="ECO:0000256" key="1">
    <source>
        <dbReference type="SAM" id="SignalP"/>
    </source>
</evidence>
<evidence type="ECO:0000313" key="2">
    <source>
        <dbReference type="EMBL" id="KAF2665288.1"/>
    </source>
</evidence>
<sequence>MLPCVLLTLATIWSTTAHMQLYSPPPFKAINNPNTITPDTTLNYPHNCCGETTPMPCRGYLSLLGTSEGASVATWTAGSNQTFSLWGPAPLGGNHYGGSCQVGFSTDKGASFHVVSSYEGNCPLRNGGMEPEDQQFGFTVPKDLPGGEVVFAWTWMNREQEFFMSCAAVTIEGGQASNASSVVDGSVASTGMKRSVGKRDDAVVAFSQRPIMLFADVNNGCLSPKTTAELKYPDPGPVVVQGDGEYPLELPSGTCG</sequence>
<keyword evidence="1" id="KW-0732">Signal</keyword>
<proteinExistence type="predicted"/>